<dbReference type="PANTHER" id="PTHR43537">
    <property type="entry name" value="TRANSCRIPTIONAL REGULATOR, GNTR FAMILY"/>
    <property type="match status" value="1"/>
</dbReference>
<dbReference type="SUPFAM" id="SSF48008">
    <property type="entry name" value="GntR ligand-binding domain-like"/>
    <property type="match status" value="1"/>
</dbReference>
<organism evidence="5 6">
    <name type="scientific">Paraburkholderia tagetis</name>
    <dbReference type="NCBI Taxonomy" id="2913261"/>
    <lineage>
        <taxon>Bacteria</taxon>
        <taxon>Pseudomonadati</taxon>
        <taxon>Pseudomonadota</taxon>
        <taxon>Betaproteobacteria</taxon>
        <taxon>Burkholderiales</taxon>
        <taxon>Burkholderiaceae</taxon>
        <taxon>Paraburkholderia</taxon>
    </lineage>
</organism>
<dbReference type="InterPro" id="IPR000524">
    <property type="entry name" value="Tscrpt_reg_HTH_GntR"/>
</dbReference>
<keyword evidence="1" id="KW-0805">Transcription regulation</keyword>
<dbReference type="PROSITE" id="PS50949">
    <property type="entry name" value="HTH_GNTR"/>
    <property type="match status" value="1"/>
</dbReference>
<evidence type="ECO:0000313" key="5">
    <source>
        <dbReference type="EMBL" id="MCG5076309.1"/>
    </source>
</evidence>
<comment type="caution">
    <text evidence="5">The sequence shown here is derived from an EMBL/GenBank/DDBJ whole genome shotgun (WGS) entry which is preliminary data.</text>
</comment>
<keyword evidence="2" id="KW-0238">DNA-binding</keyword>
<protein>
    <submittedName>
        <fullName evidence="5">GntR family transcriptional regulator</fullName>
    </submittedName>
</protein>
<evidence type="ECO:0000259" key="4">
    <source>
        <dbReference type="PROSITE" id="PS50949"/>
    </source>
</evidence>
<dbReference type="EMBL" id="JAKLJA010000023">
    <property type="protein sequence ID" value="MCG5076309.1"/>
    <property type="molecule type" value="Genomic_DNA"/>
</dbReference>
<evidence type="ECO:0000256" key="1">
    <source>
        <dbReference type="ARBA" id="ARBA00023015"/>
    </source>
</evidence>
<reference evidence="5" key="1">
    <citation type="submission" date="2022-01" db="EMBL/GenBank/DDBJ databases">
        <title>Genome sequence and assembly of Parabukholderia sp. RG36.</title>
        <authorList>
            <person name="Chhetri G."/>
        </authorList>
    </citation>
    <scope>NUCLEOTIDE SEQUENCE</scope>
    <source>
        <strain evidence="5">RG36</strain>
    </source>
</reference>
<dbReference type="Proteomes" id="UP001139308">
    <property type="component" value="Unassembled WGS sequence"/>
</dbReference>
<name>A0A9X1RWG1_9BURK</name>
<sequence>MKTLANDPVIMNGDAHAGLEALERQRHAAADRLARQIPAMCDANGALPPQGILAQELGVSRTLLREAVNQLVARGVVDVRTRVGSRVLDERQWQIVDRHVVAWRLARATDPSFVVDLAEILRVLEPVAAADVARHTSPRQRARIMVASTARLASTSLAGYAAARRELHVAILAASPNQFLQQLTCLVPPLGETVDPDPGAPEMADGERQALALLEAAIRNGNPVAAHEGVERLNGWDLPRDGGSHGHRGYMGVSA</sequence>
<dbReference type="AlphaFoldDB" id="A0A9X1RWG1"/>
<dbReference type="Pfam" id="PF07729">
    <property type="entry name" value="FCD"/>
    <property type="match status" value="1"/>
</dbReference>
<dbReference type="InterPro" id="IPR011711">
    <property type="entry name" value="GntR_C"/>
</dbReference>
<dbReference type="InterPro" id="IPR036388">
    <property type="entry name" value="WH-like_DNA-bd_sf"/>
</dbReference>
<dbReference type="SMART" id="SM00345">
    <property type="entry name" value="HTH_GNTR"/>
    <property type="match status" value="1"/>
</dbReference>
<gene>
    <name evidence="5" type="ORF">L5014_23525</name>
</gene>
<keyword evidence="6" id="KW-1185">Reference proteome</keyword>
<feature type="domain" description="HTH gntR-type" evidence="4">
    <location>
        <begin position="23"/>
        <end position="90"/>
    </location>
</feature>
<evidence type="ECO:0000313" key="6">
    <source>
        <dbReference type="Proteomes" id="UP001139308"/>
    </source>
</evidence>
<dbReference type="Gene3D" id="1.10.10.10">
    <property type="entry name" value="Winged helix-like DNA-binding domain superfamily/Winged helix DNA-binding domain"/>
    <property type="match status" value="1"/>
</dbReference>
<dbReference type="InterPro" id="IPR036390">
    <property type="entry name" value="WH_DNA-bd_sf"/>
</dbReference>
<dbReference type="Gene3D" id="1.20.120.530">
    <property type="entry name" value="GntR ligand-binding domain-like"/>
    <property type="match status" value="1"/>
</dbReference>
<accession>A0A9X1RWG1</accession>
<proteinExistence type="predicted"/>
<dbReference type="GO" id="GO:0003677">
    <property type="term" value="F:DNA binding"/>
    <property type="evidence" value="ECO:0007669"/>
    <property type="project" value="UniProtKB-KW"/>
</dbReference>
<evidence type="ECO:0000256" key="3">
    <source>
        <dbReference type="ARBA" id="ARBA00023163"/>
    </source>
</evidence>
<dbReference type="GO" id="GO:0003700">
    <property type="term" value="F:DNA-binding transcription factor activity"/>
    <property type="evidence" value="ECO:0007669"/>
    <property type="project" value="InterPro"/>
</dbReference>
<dbReference type="InterPro" id="IPR008920">
    <property type="entry name" value="TF_FadR/GntR_C"/>
</dbReference>
<dbReference type="Pfam" id="PF00392">
    <property type="entry name" value="GntR"/>
    <property type="match status" value="1"/>
</dbReference>
<dbReference type="PANTHER" id="PTHR43537:SF44">
    <property type="entry name" value="GNTR FAMILY REGULATORY PROTEIN"/>
    <property type="match status" value="1"/>
</dbReference>
<dbReference type="RefSeq" id="WP_238466167.1">
    <property type="nucleotide sequence ID" value="NZ_JAKLJA010000023.1"/>
</dbReference>
<dbReference type="PRINTS" id="PR00035">
    <property type="entry name" value="HTHGNTR"/>
</dbReference>
<keyword evidence="3" id="KW-0804">Transcription</keyword>
<evidence type="ECO:0000256" key="2">
    <source>
        <dbReference type="ARBA" id="ARBA00023125"/>
    </source>
</evidence>
<dbReference type="SUPFAM" id="SSF46785">
    <property type="entry name" value="Winged helix' DNA-binding domain"/>
    <property type="match status" value="1"/>
</dbReference>
<dbReference type="SMART" id="SM00895">
    <property type="entry name" value="FCD"/>
    <property type="match status" value="1"/>
</dbReference>